<dbReference type="InterPro" id="IPR036388">
    <property type="entry name" value="WH-like_DNA-bd_sf"/>
</dbReference>
<keyword evidence="3" id="KW-0804">Transcription</keyword>
<dbReference type="SUPFAM" id="SSF46785">
    <property type="entry name" value="Winged helix' DNA-binding domain"/>
    <property type="match status" value="1"/>
</dbReference>
<dbReference type="CDD" id="cd00090">
    <property type="entry name" value="HTH_ARSR"/>
    <property type="match status" value="1"/>
</dbReference>
<gene>
    <name evidence="5" type="ORF">IPA_08950</name>
</gene>
<dbReference type="PROSITE" id="PS51118">
    <property type="entry name" value="HTH_HXLR"/>
    <property type="match status" value="1"/>
</dbReference>
<dbReference type="PANTHER" id="PTHR33204:SF37">
    <property type="entry name" value="HTH-TYPE TRANSCRIPTIONAL REGULATOR YODB"/>
    <property type="match status" value="1"/>
</dbReference>
<dbReference type="AlphaFoldDB" id="A0A977KA44"/>
<keyword evidence="2" id="KW-0238">DNA-binding</keyword>
<evidence type="ECO:0000313" key="6">
    <source>
        <dbReference type="Proteomes" id="UP001063698"/>
    </source>
</evidence>
<accession>A0A977KA44</accession>
<dbReference type="KEGG" id="ipc:IPA_08950"/>
<evidence type="ECO:0000256" key="2">
    <source>
        <dbReference type="ARBA" id="ARBA00023125"/>
    </source>
</evidence>
<keyword evidence="1" id="KW-0805">Transcription regulation</keyword>
<evidence type="ECO:0000256" key="3">
    <source>
        <dbReference type="ARBA" id="ARBA00023163"/>
    </source>
</evidence>
<dbReference type="InterPro" id="IPR036390">
    <property type="entry name" value="WH_DNA-bd_sf"/>
</dbReference>
<keyword evidence="6" id="KW-1185">Reference proteome</keyword>
<dbReference type="PANTHER" id="PTHR33204">
    <property type="entry name" value="TRANSCRIPTIONAL REGULATOR, MARR FAMILY"/>
    <property type="match status" value="1"/>
</dbReference>
<evidence type="ECO:0000256" key="1">
    <source>
        <dbReference type="ARBA" id="ARBA00023015"/>
    </source>
</evidence>
<dbReference type="EMBL" id="CP006868">
    <property type="protein sequence ID" value="UXD21863.1"/>
    <property type="molecule type" value="Genomic_DNA"/>
</dbReference>
<feature type="domain" description="HTH hxlR-type" evidence="4">
    <location>
        <begin position="31"/>
        <end position="144"/>
    </location>
</feature>
<proteinExistence type="predicted"/>
<sequence>MKDLEAFEEKVKEILNNCIREIEQLRYEVGCEEEITPQQVKERLDKIRPSLELLTSKWVPDIMYALLISGEMGFNELKNSLGISSRVLSDKLQELVRAGIVKREEKMTGSARRVKYSLTPKGRKIVLSLTPFLFGIYLTDGDHESSQ</sequence>
<dbReference type="Proteomes" id="UP001063698">
    <property type="component" value="Chromosome"/>
</dbReference>
<dbReference type="InterPro" id="IPR002577">
    <property type="entry name" value="HTH_HxlR"/>
</dbReference>
<evidence type="ECO:0000259" key="4">
    <source>
        <dbReference type="PROSITE" id="PS51118"/>
    </source>
</evidence>
<evidence type="ECO:0000313" key="5">
    <source>
        <dbReference type="EMBL" id="UXD21863.1"/>
    </source>
</evidence>
<reference evidence="5" key="1">
    <citation type="submission" date="2013-11" db="EMBL/GenBank/DDBJ databases">
        <title>Comparative genomics of Ignicoccus.</title>
        <authorList>
            <person name="Podar M."/>
        </authorList>
    </citation>
    <scope>NUCLEOTIDE SEQUENCE</scope>
    <source>
        <strain evidence="5">DSM 13166</strain>
    </source>
</reference>
<dbReference type="Pfam" id="PF01638">
    <property type="entry name" value="HxlR"/>
    <property type="match status" value="1"/>
</dbReference>
<dbReference type="Gene3D" id="1.10.10.10">
    <property type="entry name" value="Winged helix-like DNA-binding domain superfamily/Winged helix DNA-binding domain"/>
    <property type="match status" value="1"/>
</dbReference>
<dbReference type="InterPro" id="IPR011991">
    <property type="entry name" value="ArsR-like_HTH"/>
</dbReference>
<dbReference type="GO" id="GO:0003677">
    <property type="term" value="F:DNA binding"/>
    <property type="evidence" value="ECO:0007669"/>
    <property type="project" value="UniProtKB-KW"/>
</dbReference>
<name>A0A977KA44_9CREN</name>
<protein>
    <submittedName>
        <fullName evidence="5">HxlR family transcriptional regulator</fullName>
    </submittedName>
</protein>
<organism evidence="5 6">
    <name type="scientific">Ignicoccus pacificus DSM 13166</name>
    <dbReference type="NCBI Taxonomy" id="940294"/>
    <lineage>
        <taxon>Archaea</taxon>
        <taxon>Thermoproteota</taxon>
        <taxon>Thermoprotei</taxon>
        <taxon>Desulfurococcales</taxon>
        <taxon>Desulfurococcaceae</taxon>
        <taxon>Ignicoccus</taxon>
    </lineage>
</organism>